<dbReference type="PROSITE" id="PS50977">
    <property type="entry name" value="HTH_TETR_2"/>
    <property type="match status" value="1"/>
</dbReference>
<dbReference type="Pfam" id="PF00440">
    <property type="entry name" value="TetR_N"/>
    <property type="match status" value="1"/>
</dbReference>
<dbReference type="InterPro" id="IPR001647">
    <property type="entry name" value="HTH_TetR"/>
</dbReference>
<feature type="domain" description="HTH tetR-type" evidence="3">
    <location>
        <begin position="15"/>
        <end position="75"/>
    </location>
</feature>
<dbReference type="PANTHER" id="PTHR30055">
    <property type="entry name" value="HTH-TYPE TRANSCRIPTIONAL REGULATOR RUTR"/>
    <property type="match status" value="1"/>
</dbReference>
<dbReference type="SUPFAM" id="SSF48498">
    <property type="entry name" value="Tetracyclin repressor-like, C-terminal domain"/>
    <property type="match status" value="1"/>
</dbReference>
<dbReference type="InterPro" id="IPR036271">
    <property type="entry name" value="Tet_transcr_reg_TetR-rel_C_sf"/>
</dbReference>
<dbReference type="Gene3D" id="1.10.10.60">
    <property type="entry name" value="Homeodomain-like"/>
    <property type="match status" value="1"/>
</dbReference>
<dbReference type="InterPro" id="IPR039536">
    <property type="entry name" value="TetR_C_Proteobacteria"/>
</dbReference>
<gene>
    <name evidence="4" type="ORF">AVDCRST_MAG90-3402</name>
</gene>
<dbReference type="PANTHER" id="PTHR30055:SF146">
    <property type="entry name" value="HTH-TYPE TRANSCRIPTIONAL DUAL REGULATOR CECR"/>
    <property type="match status" value="1"/>
</dbReference>
<dbReference type="GO" id="GO:0003700">
    <property type="term" value="F:DNA-binding transcription factor activity"/>
    <property type="evidence" value="ECO:0007669"/>
    <property type="project" value="TreeGrafter"/>
</dbReference>
<dbReference type="EMBL" id="CADCUC010000728">
    <property type="protein sequence ID" value="CAA9365989.1"/>
    <property type="molecule type" value="Genomic_DNA"/>
</dbReference>
<dbReference type="SUPFAM" id="SSF46689">
    <property type="entry name" value="Homeodomain-like"/>
    <property type="match status" value="1"/>
</dbReference>
<protein>
    <submittedName>
        <fullName evidence="4">Transcriptional regulator, AcrR family</fullName>
    </submittedName>
</protein>
<feature type="DNA-binding region" description="H-T-H motif" evidence="2">
    <location>
        <begin position="38"/>
        <end position="57"/>
    </location>
</feature>
<evidence type="ECO:0000313" key="4">
    <source>
        <dbReference type="EMBL" id="CAA9365989.1"/>
    </source>
</evidence>
<dbReference type="Pfam" id="PF14246">
    <property type="entry name" value="TetR_C_7"/>
    <property type="match status" value="1"/>
</dbReference>
<organism evidence="4">
    <name type="scientific">uncultured Microvirga sp</name>
    <dbReference type="NCBI Taxonomy" id="412392"/>
    <lineage>
        <taxon>Bacteria</taxon>
        <taxon>Pseudomonadati</taxon>
        <taxon>Pseudomonadota</taxon>
        <taxon>Alphaproteobacteria</taxon>
        <taxon>Hyphomicrobiales</taxon>
        <taxon>Methylobacteriaceae</taxon>
        <taxon>Microvirga</taxon>
        <taxon>environmental samples</taxon>
    </lineage>
</organism>
<accession>A0A6J4MQI7</accession>
<reference evidence="4" key="1">
    <citation type="submission" date="2020-02" db="EMBL/GenBank/DDBJ databases">
        <authorList>
            <person name="Meier V. D."/>
        </authorList>
    </citation>
    <scope>NUCLEOTIDE SEQUENCE</scope>
    <source>
        <strain evidence="4">AVDCRST_MAG90</strain>
    </source>
</reference>
<proteinExistence type="predicted"/>
<evidence type="ECO:0000259" key="3">
    <source>
        <dbReference type="PROSITE" id="PS50977"/>
    </source>
</evidence>
<dbReference type="InterPro" id="IPR050109">
    <property type="entry name" value="HTH-type_TetR-like_transc_reg"/>
</dbReference>
<dbReference type="AlphaFoldDB" id="A0A6J4MQI7"/>
<name>A0A6J4MQI7_9HYPH</name>
<dbReference type="InterPro" id="IPR009057">
    <property type="entry name" value="Homeodomain-like_sf"/>
</dbReference>
<dbReference type="Gene3D" id="1.10.357.10">
    <property type="entry name" value="Tetracycline Repressor, domain 2"/>
    <property type="match status" value="1"/>
</dbReference>
<dbReference type="PRINTS" id="PR00455">
    <property type="entry name" value="HTHTETR"/>
</dbReference>
<keyword evidence="1 2" id="KW-0238">DNA-binding</keyword>
<evidence type="ECO:0000256" key="2">
    <source>
        <dbReference type="PROSITE-ProRule" id="PRU00335"/>
    </source>
</evidence>
<evidence type="ECO:0000256" key="1">
    <source>
        <dbReference type="ARBA" id="ARBA00023125"/>
    </source>
</evidence>
<dbReference type="GO" id="GO:0000976">
    <property type="term" value="F:transcription cis-regulatory region binding"/>
    <property type="evidence" value="ECO:0007669"/>
    <property type="project" value="TreeGrafter"/>
</dbReference>
<sequence>MNPAAAPTDKPGRGARRRAAILAAATEVFLEQGFEGARLEEVIRRSGGSLATLYAQFGGKEGLFAAIIAGICQKMVDSLPGLDDRITRTPDEALFAFARTYLEQLLAPASLALYRVVIGEGARFPELGRAVFEAGPATAAERLAGYLRWEAERGVLVVPDPDLAARLFLEMVKGDLHVRALLASGPAPSGPEIEACVRAATRIFLDGIARRPSLQARLETAV</sequence>